<dbReference type="PANTHER" id="PTHR34400">
    <property type="match status" value="1"/>
</dbReference>
<gene>
    <name evidence="2" type="ORF">AQJ64_19520</name>
</gene>
<proteinExistence type="predicted"/>
<keyword evidence="3" id="KW-1185">Reference proteome</keyword>
<dbReference type="InterPro" id="IPR012347">
    <property type="entry name" value="Ferritin-like"/>
</dbReference>
<sequence>MELDYSSDGIVRLLRTPPEQRSLPWLKDALQQAIMLELATLPPYLCGMWSLLQDTDSGKAAAAAIRVIVFDEMSHLGHVCNLLTTIGGSPRLADESVLAPYPCPLPGGVRPEINPDLEVYLGGLTKDSVEMYSQIEAPEEPLAQFAAAEETFTSIGAFYTAILEAFRVHQGEIRGTRQLTRSMGHHGEGNSLFPIRTFADVEQAITVIKEQGEGTDKTPDNPFPGHAGELSHYYVFREIFRGRKLKKIQETPPKWDFQGDPIPFPNARPMGRVPKGGWANDPGTVPDAAVQAELDKGNTAFSAMLHALEKAWEQDRPEDADPHMDDAIGHMFALKGPALKLMDMPLPNDPAKRYGPEFRFVATP</sequence>
<dbReference type="Proteomes" id="UP000052982">
    <property type="component" value="Unassembled WGS sequence"/>
</dbReference>
<evidence type="ECO:0000259" key="1">
    <source>
        <dbReference type="Pfam" id="PF12902"/>
    </source>
</evidence>
<evidence type="ECO:0000313" key="2">
    <source>
        <dbReference type="EMBL" id="KUN82411.1"/>
    </source>
</evidence>
<dbReference type="Pfam" id="PF12902">
    <property type="entry name" value="Ferritin-like"/>
    <property type="match status" value="1"/>
</dbReference>
<dbReference type="AlphaFoldDB" id="A0A117RBZ0"/>
<dbReference type="InterPro" id="IPR026820">
    <property type="entry name" value="VioB/RebD_dom"/>
</dbReference>
<dbReference type="PANTHER" id="PTHR34400:SF4">
    <property type="entry name" value="MEMBRANE PROTEIN"/>
    <property type="match status" value="1"/>
</dbReference>
<dbReference type="EMBL" id="LMWW01000032">
    <property type="protein sequence ID" value="KUN82411.1"/>
    <property type="molecule type" value="Genomic_DNA"/>
</dbReference>
<name>A0A117RBZ0_9ACTN</name>
<dbReference type="STRING" id="1943.AQJ64_19520"/>
<organism evidence="2 3">
    <name type="scientific">Streptomyces griseoruber</name>
    <dbReference type="NCBI Taxonomy" id="1943"/>
    <lineage>
        <taxon>Bacteria</taxon>
        <taxon>Bacillati</taxon>
        <taxon>Actinomycetota</taxon>
        <taxon>Actinomycetes</taxon>
        <taxon>Kitasatosporales</taxon>
        <taxon>Streptomycetaceae</taxon>
        <taxon>Streptomyces</taxon>
    </lineage>
</organism>
<dbReference type="Gene3D" id="1.20.1260.10">
    <property type="match status" value="1"/>
</dbReference>
<evidence type="ECO:0000313" key="3">
    <source>
        <dbReference type="Proteomes" id="UP000052982"/>
    </source>
</evidence>
<feature type="domain" description="Iminophenyl-pyruvate dimer synthase" evidence="1">
    <location>
        <begin position="30"/>
        <end position="240"/>
    </location>
</feature>
<accession>A0A117RBZ0</accession>
<reference evidence="2 3" key="1">
    <citation type="submission" date="2015-10" db="EMBL/GenBank/DDBJ databases">
        <title>Draft genome sequence of Streptomyces griseoruber DSM 40281, type strain for the species Streptomyces griseoruber.</title>
        <authorList>
            <person name="Ruckert C."/>
            <person name="Winkler A."/>
            <person name="Kalinowski J."/>
            <person name="Kampfer P."/>
            <person name="Glaeser S."/>
        </authorList>
    </citation>
    <scope>NUCLEOTIDE SEQUENCE [LARGE SCALE GENOMIC DNA]</scope>
    <source>
        <strain evidence="2 3">DSM 40281</strain>
    </source>
</reference>
<protein>
    <recommendedName>
        <fullName evidence="1">Iminophenyl-pyruvate dimer synthase domain-containing protein</fullName>
    </recommendedName>
</protein>
<comment type="caution">
    <text evidence="2">The sequence shown here is derived from an EMBL/GenBank/DDBJ whole genome shotgun (WGS) entry which is preliminary data.</text>
</comment>